<dbReference type="InterPro" id="IPR015797">
    <property type="entry name" value="NUDIX_hydrolase-like_dom_sf"/>
</dbReference>
<dbReference type="InterPro" id="IPR036388">
    <property type="entry name" value="WH-like_DNA-bd_sf"/>
</dbReference>
<evidence type="ECO:0000313" key="2">
    <source>
        <dbReference type="EMBL" id="RVU24953.1"/>
    </source>
</evidence>
<evidence type="ECO:0000313" key="3">
    <source>
        <dbReference type="Proteomes" id="UP000282832"/>
    </source>
</evidence>
<comment type="caution">
    <text evidence="2">The sequence shown here is derived from an EMBL/GenBank/DDBJ whole genome shotgun (WGS) entry which is preliminary data.</text>
</comment>
<dbReference type="RefSeq" id="WP_127804157.1">
    <property type="nucleotide sequence ID" value="NZ_SACY01000003.1"/>
</dbReference>
<dbReference type="Pfam" id="PF00293">
    <property type="entry name" value="NUDIX"/>
    <property type="match status" value="1"/>
</dbReference>
<keyword evidence="3" id="KW-1185">Reference proteome</keyword>
<reference evidence="2 3" key="1">
    <citation type="submission" date="2019-01" db="EMBL/GenBank/DDBJ databases">
        <authorList>
            <person name="Chen W.-M."/>
        </authorList>
    </citation>
    <scope>NUCLEOTIDE SEQUENCE [LARGE SCALE GENOMIC DNA]</scope>
    <source>
        <strain evidence="2 3">FSY-15</strain>
    </source>
</reference>
<evidence type="ECO:0000259" key="1">
    <source>
        <dbReference type="PROSITE" id="PS51462"/>
    </source>
</evidence>
<proteinExistence type="predicted"/>
<protein>
    <submittedName>
        <fullName evidence="2">NUDIX domain-containing protein</fullName>
    </submittedName>
</protein>
<dbReference type="PANTHER" id="PTHR43736:SF4">
    <property type="entry name" value="SLR1690 PROTEIN"/>
    <property type="match status" value="1"/>
</dbReference>
<dbReference type="PANTHER" id="PTHR43736">
    <property type="entry name" value="ADP-RIBOSE PYROPHOSPHATASE"/>
    <property type="match status" value="1"/>
</dbReference>
<dbReference type="PROSITE" id="PS51462">
    <property type="entry name" value="NUDIX"/>
    <property type="match status" value="1"/>
</dbReference>
<dbReference type="Pfam" id="PF21906">
    <property type="entry name" value="WHD_NrtR"/>
    <property type="match status" value="1"/>
</dbReference>
<dbReference type="InterPro" id="IPR054105">
    <property type="entry name" value="WHD_NrtR"/>
</dbReference>
<gene>
    <name evidence="2" type="ORF">EOJ36_08075</name>
</gene>
<dbReference type="OrthoDB" id="9786141at2"/>
<accession>A0A437PRR7</accession>
<dbReference type="AlphaFoldDB" id="A0A437PRR7"/>
<dbReference type="InterPro" id="IPR036390">
    <property type="entry name" value="WH_DNA-bd_sf"/>
</dbReference>
<dbReference type="CDD" id="cd18873">
    <property type="entry name" value="NUDIX_NadM_like"/>
    <property type="match status" value="1"/>
</dbReference>
<sequence length="243" mass="28185">MSVIIDALNRPWLPYLSVDCVIFGFKDNRLNVLLLTFKNSKVQCLSGGFVKPEEDVDTAAKRILFNRTGLKDIYLEQFYTFGNLKRNQTAQAEHQQVNADMGRSKEHYEWLSDRYITIGYFALVDIEKVNVSPDEISSEANWVDVEKIPNLFLDHNEIVEKALERLRESLDTRLLAFNLLPETFTMAELQRVYEVILGKELVRTNFQRKILSMDILDRIEKKYTGGAHKAPYVYKLKSEPVSQ</sequence>
<dbReference type="SUPFAM" id="SSF55811">
    <property type="entry name" value="Nudix"/>
    <property type="match status" value="1"/>
</dbReference>
<name>A0A437PRR7_9BACT</name>
<dbReference type="Proteomes" id="UP000282832">
    <property type="component" value="Unassembled WGS sequence"/>
</dbReference>
<organism evidence="2 3">
    <name type="scientific">Sandaracinomonas limnophila</name>
    <dbReference type="NCBI Taxonomy" id="1862386"/>
    <lineage>
        <taxon>Bacteria</taxon>
        <taxon>Pseudomonadati</taxon>
        <taxon>Bacteroidota</taxon>
        <taxon>Cytophagia</taxon>
        <taxon>Cytophagales</taxon>
        <taxon>Flectobacillaceae</taxon>
        <taxon>Sandaracinomonas</taxon>
    </lineage>
</organism>
<feature type="domain" description="Nudix hydrolase" evidence="1">
    <location>
        <begin position="13"/>
        <end position="167"/>
    </location>
</feature>
<dbReference type="InterPro" id="IPR000086">
    <property type="entry name" value="NUDIX_hydrolase_dom"/>
</dbReference>
<dbReference type="Gene3D" id="3.90.79.10">
    <property type="entry name" value="Nucleoside Triphosphate Pyrophosphohydrolase"/>
    <property type="match status" value="1"/>
</dbReference>
<dbReference type="EMBL" id="SACY01000003">
    <property type="protein sequence ID" value="RVU24953.1"/>
    <property type="molecule type" value="Genomic_DNA"/>
</dbReference>
<dbReference type="Gene3D" id="1.10.10.10">
    <property type="entry name" value="Winged helix-like DNA-binding domain superfamily/Winged helix DNA-binding domain"/>
    <property type="match status" value="1"/>
</dbReference>
<dbReference type="SUPFAM" id="SSF46785">
    <property type="entry name" value="Winged helix' DNA-binding domain"/>
    <property type="match status" value="1"/>
</dbReference>